<dbReference type="RefSeq" id="WP_208829901.1">
    <property type="nucleotide sequence ID" value="NZ_CP072110.1"/>
</dbReference>
<keyword evidence="1" id="KW-0472">Membrane</keyword>
<feature type="transmembrane region" description="Helical" evidence="1">
    <location>
        <begin position="355"/>
        <end position="373"/>
    </location>
</feature>
<keyword evidence="3" id="KW-1185">Reference proteome</keyword>
<accession>A0A975D8T5</accession>
<dbReference type="KEGG" id="psym:J1N51_07340"/>
<feature type="transmembrane region" description="Helical" evidence="1">
    <location>
        <begin position="406"/>
        <end position="425"/>
    </location>
</feature>
<evidence type="ECO:0000313" key="2">
    <source>
        <dbReference type="EMBL" id="QTH62597.1"/>
    </source>
</evidence>
<keyword evidence="1" id="KW-1133">Transmembrane helix</keyword>
<keyword evidence="1" id="KW-0812">Transmembrane</keyword>
<gene>
    <name evidence="2" type="ORF">J1N51_07340</name>
</gene>
<reference evidence="2" key="1">
    <citation type="submission" date="2021-03" db="EMBL/GenBank/DDBJ databases">
        <title>Description of Psychrosphaera ytuae sp. nov. isolated from deep sea sediment of South China Sea.</title>
        <authorList>
            <person name="Zhang J."/>
            <person name="Xu X.-D."/>
        </authorList>
    </citation>
    <scope>NUCLEOTIDE SEQUENCE</scope>
    <source>
        <strain evidence="2">MTZ26</strain>
    </source>
</reference>
<organism evidence="2 3">
    <name type="scientific">Psychrosphaera ytuae</name>
    <dbReference type="NCBI Taxonomy" id="2820710"/>
    <lineage>
        <taxon>Bacteria</taxon>
        <taxon>Pseudomonadati</taxon>
        <taxon>Pseudomonadota</taxon>
        <taxon>Gammaproteobacteria</taxon>
        <taxon>Alteromonadales</taxon>
        <taxon>Pseudoalteromonadaceae</taxon>
        <taxon>Psychrosphaera</taxon>
    </lineage>
</organism>
<dbReference type="AlphaFoldDB" id="A0A975D8T5"/>
<sequence>MTDANLQFRTITPFSSPLSVQLGTDQFAPGFIASLRALEDLIPPTESDSEPQISLQGKFCHLGGQQNETRQYGSTESDTKDIRLMCWQPIDEPNVMFHVFTNNIVIAELNFHIDSHTYVDQQEGWLVKSIEQDAQDHAKKIIRNHYNDFFADLNQLAKHLPKSISIDPSHVLPDISWTSRTLVVTDEFLAKEQHQALLTKWLAKTMRPEDATDIINGDKQFSMTWLNYAIMTPEPVGQDSHIHTMVLCQYYYVSQEHCNNELRRAIELAYSPIKDNHIDKLLAKTRTACRLNQIAYYENIKFLARPNRVLLEEILGGWNYQQLVENSERMIQVCDARIQEEDNKKRERSTIMTDFLLVALSFFAVFELSLYLTEFSREMMSRPALDYNDSKSSFFLSVIAEIDADIMFSFGFGLTLLLIIVYRYIKRH</sequence>
<protein>
    <submittedName>
        <fullName evidence="2">Uncharacterized protein</fullName>
    </submittedName>
</protein>
<evidence type="ECO:0000256" key="1">
    <source>
        <dbReference type="SAM" id="Phobius"/>
    </source>
</evidence>
<dbReference type="Proteomes" id="UP000682739">
    <property type="component" value="Chromosome"/>
</dbReference>
<proteinExistence type="predicted"/>
<dbReference type="EMBL" id="CP072110">
    <property type="protein sequence ID" value="QTH62597.1"/>
    <property type="molecule type" value="Genomic_DNA"/>
</dbReference>
<evidence type="ECO:0000313" key="3">
    <source>
        <dbReference type="Proteomes" id="UP000682739"/>
    </source>
</evidence>
<name>A0A975D8T5_9GAMM</name>